<evidence type="ECO:0000256" key="1">
    <source>
        <dbReference type="ARBA" id="ARBA00023157"/>
    </source>
</evidence>
<dbReference type="InterPro" id="IPR008197">
    <property type="entry name" value="WAP_dom"/>
</dbReference>
<evidence type="ECO:0000259" key="4">
    <source>
        <dbReference type="PROSITE" id="PS50923"/>
    </source>
</evidence>
<feature type="domain" description="Sushi" evidence="4">
    <location>
        <begin position="71"/>
        <end position="134"/>
    </location>
</feature>
<comment type="caution">
    <text evidence="2">Lacks conserved residue(s) required for the propagation of feature annotation.</text>
</comment>
<dbReference type="PROSITE" id="PS50923">
    <property type="entry name" value="SUSHI"/>
    <property type="match status" value="1"/>
</dbReference>
<dbReference type="EMBL" id="JAHRIM010064136">
    <property type="protein sequence ID" value="MEQ2272018.1"/>
    <property type="molecule type" value="Genomic_DNA"/>
</dbReference>
<dbReference type="SMART" id="SM00032">
    <property type="entry name" value="CCP"/>
    <property type="match status" value="1"/>
</dbReference>
<reference evidence="6 7" key="1">
    <citation type="submission" date="2021-06" db="EMBL/GenBank/DDBJ databases">
        <authorList>
            <person name="Palmer J.M."/>
        </authorList>
    </citation>
    <scope>NUCLEOTIDE SEQUENCE [LARGE SCALE GENOMIC DNA]</scope>
    <source>
        <strain evidence="6 7">XR_2019</strain>
        <tissue evidence="6">Muscle</tissue>
    </source>
</reference>
<feature type="domain" description="WAP" evidence="5">
    <location>
        <begin position="19"/>
        <end position="70"/>
    </location>
</feature>
<keyword evidence="1" id="KW-1015">Disulfide bond</keyword>
<evidence type="ECO:0000256" key="2">
    <source>
        <dbReference type="PROSITE-ProRule" id="PRU00302"/>
    </source>
</evidence>
<evidence type="ECO:0000256" key="3">
    <source>
        <dbReference type="SAM" id="SignalP"/>
    </source>
</evidence>
<gene>
    <name evidence="6" type="ORF">XENORESO_013094</name>
</gene>
<keyword evidence="3" id="KW-0732">Signal</keyword>
<feature type="signal peptide" evidence="3">
    <location>
        <begin position="1"/>
        <end position="23"/>
    </location>
</feature>
<evidence type="ECO:0000313" key="6">
    <source>
        <dbReference type="EMBL" id="MEQ2272018.1"/>
    </source>
</evidence>
<keyword evidence="2" id="KW-0768">Sushi</keyword>
<organism evidence="6 7">
    <name type="scientific">Xenotaenia resolanae</name>
    <dbReference type="NCBI Taxonomy" id="208358"/>
    <lineage>
        <taxon>Eukaryota</taxon>
        <taxon>Metazoa</taxon>
        <taxon>Chordata</taxon>
        <taxon>Craniata</taxon>
        <taxon>Vertebrata</taxon>
        <taxon>Euteleostomi</taxon>
        <taxon>Actinopterygii</taxon>
        <taxon>Neopterygii</taxon>
        <taxon>Teleostei</taxon>
        <taxon>Neoteleostei</taxon>
        <taxon>Acanthomorphata</taxon>
        <taxon>Ovalentaria</taxon>
        <taxon>Atherinomorphae</taxon>
        <taxon>Cyprinodontiformes</taxon>
        <taxon>Goodeidae</taxon>
        <taxon>Xenotaenia</taxon>
    </lineage>
</organism>
<name>A0ABV0WSZ6_9TELE</name>
<evidence type="ECO:0000259" key="5">
    <source>
        <dbReference type="PROSITE" id="PS51390"/>
    </source>
</evidence>
<dbReference type="Pfam" id="PF00084">
    <property type="entry name" value="Sushi"/>
    <property type="match status" value="1"/>
</dbReference>
<dbReference type="Proteomes" id="UP001444071">
    <property type="component" value="Unassembled WGS sequence"/>
</dbReference>
<evidence type="ECO:0000313" key="7">
    <source>
        <dbReference type="Proteomes" id="UP001444071"/>
    </source>
</evidence>
<evidence type="ECO:0008006" key="8">
    <source>
        <dbReference type="Google" id="ProtNLM"/>
    </source>
</evidence>
<dbReference type="SUPFAM" id="SSF57535">
    <property type="entry name" value="Complement control module/SCR domain"/>
    <property type="match status" value="1"/>
</dbReference>
<dbReference type="InterPro" id="IPR035976">
    <property type="entry name" value="Sushi/SCR/CCP_sf"/>
</dbReference>
<keyword evidence="7" id="KW-1185">Reference proteome</keyword>
<dbReference type="InterPro" id="IPR000436">
    <property type="entry name" value="Sushi_SCR_CCP_dom"/>
</dbReference>
<dbReference type="CDD" id="cd00033">
    <property type="entry name" value="CCP"/>
    <property type="match status" value="1"/>
</dbReference>
<protein>
    <recommendedName>
        <fullName evidence="8">Sushi domain-containing protein</fullName>
    </recommendedName>
</protein>
<dbReference type="PROSITE" id="PS51390">
    <property type="entry name" value="WAP"/>
    <property type="match status" value="1"/>
</dbReference>
<comment type="caution">
    <text evidence="6">The sequence shown here is derived from an EMBL/GenBank/DDBJ whole genome shotgun (WGS) entry which is preliminary data.</text>
</comment>
<sequence length="166" mass="18076">MDSALLLLFLWALTGTVFPQSSAGSCVERLQGGERRMRTCSRTCKSDAECGSKRQCLCDGQCGLSCVAPARTCPWPLPKSENSEVRLFSATPSFSALLEVRCRPGFTLPSGLDVTVRRCQGDRQWSGNEPICTGGSTGLFLYAQLLYDNKCISKVCFSSLALILFL</sequence>
<proteinExistence type="predicted"/>
<accession>A0ABV0WSZ6</accession>
<dbReference type="Pfam" id="PF00095">
    <property type="entry name" value="WAP"/>
    <property type="match status" value="1"/>
</dbReference>
<feature type="chain" id="PRO_5046317720" description="Sushi domain-containing protein" evidence="3">
    <location>
        <begin position="24"/>
        <end position="166"/>
    </location>
</feature>
<dbReference type="Gene3D" id="2.10.70.10">
    <property type="entry name" value="Complement Module, domain 1"/>
    <property type="match status" value="1"/>
</dbReference>